<evidence type="ECO:0000313" key="3">
    <source>
        <dbReference type="Proteomes" id="UP000249016"/>
    </source>
</evidence>
<dbReference type="InterPro" id="IPR000780">
    <property type="entry name" value="CheR_MeTrfase"/>
</dbReference>
<dbReference type="PANTHER" id="PTHR24422">
    <property type="entry name" value="CHEMOTAXIS PROTEIN METHYLTRANSFERASE"/>
    <property type="match status" value="1"/>
</dbReference>
<keyword evidence="2" id="KW-0489">Methyltransferase</keyword>
<sequence>MSQHPILTADELAKIIHLIHQHYGYDFSNYARASLERRVIRCMQQASLKTTYELTYNLINDKSFFDWFLQSLTVNVTEMFRDPAFYRDLREKVLPKLASYPVIKIWHAGCATGEEVFSMAILLAEAGLLERSRLYATDLNPANLEQARQGIIPLQQMKAYTDNYMQSGGKNAFSSYYTALYEHAIIRKEFRTNIVLAQHNLAVDQVFNEFQLICCRNVLIYFDRNLQNRAFQLFHDSLSPLGYLAIGTKESMQTADVRTQFETINLPTRIFRRKQ</sequence>
<dbReference type="EMBL" id="QLII01000001">
    <property type="protein sequence ID" value="RAI74058.1"/>
    <property type="molecule type" value="Genomic_DNA"/>
</dbReference>
<name>A0A327NN71_9BACT</name>
<evidence type="ECO:0000313" key="2">
    <source>
        <dbReference type="EMBL" id="RAI74058.1"/>
    </source>
</evidence>
<dbReference type="PROSITE" id="PS50123">
    <property type="entry name" value="CHER"/>
    <property type="match status" value="1"/>
</dbReference>
<dbReference type="InterPro" id="IPR022642">
    <property type="entry name" value="CheR_C"/>
</dbReference>
<dbReference type="PANTHER" id="PTHR24422:SF8">
    <property type="entry name" value="CHEMOTAXIS PROTEIN"/>
    <property type="match status" value="1"/>
</dbReference>
<dbReference type="GO" id="GO:0032259">
    <property type="term" value="P:methylation"/>
    <property type="evidence" value="ECO:0007669"/>
    <property type="project" value="UniProtKB-KW"/>
</dbReference>
<dbReference type="InterPro" id="IPR029063">
    <property type="entry name" value="SAM-dependent_MTases_sf"/>
</dbReference>
<keyword evidence="2" id="KW-0808">Transferase</keyword>
<dbReference type="GO" id="GO:0008757">
    <property type="term" value="F:S-adenosylmethionine-dependent methyltransferase activity"/>
    <property type="evidence" value="ECO:0007669"/>
    <property type="project" value="InterPro"/>
</dbReference>
<dbReference type="RefSeq" id="WP_111340930.1">
    <property type="nucleotide sequence ID" value="NZ_QLII01000001.1"/>
</dbReference>
<dbReference type="OrthoDB" id="9816309at2"/>
<dbReference type="SUPFAM" id="SSF47757">
    <property type="entry name" value="Chemotaxis receptor methyltransferase CheR, N-terminal domain"/>
    <property type="match status" value="1"/>
</dbReference>
<dbReference type="Pfam" id="PF03705">
    <property type="entry name" value="CheR_N"/>
    <property type="match status" value="1"/>
</dbReference>
<keyword evidence="3" id="KW-1185">Reference proteome</keyword>
<dbReference type="Pfam" id="PF01739">
    <property type="entry name" value="CheR"/>
    <property type="match status" value="1"/>
</dbReference>
<comment type="caution">
    <text evidence="2">The sequence shown here is derived from an EMBL/GenBank/DDBJ whole genome shotgun (WGS) entry which is preliminary data.</text>
</comment>
<dbReference type="AlphaFoldDB" id="A0A327NN71"/>
<gene>
    <name evidence="2" type="ORF">HMF3257_06230</name>
</gene>
<dbReference type="Proteomes" id="UP000249016">
    <property type="component" value="Unassembled WGS sequence"/>
</dbReference>
<dbReference type="SUPFAM" id="SSF53335">
    <property type="entry name" value="S-adenosyl-L-methionine-dependent methyltransferases"/>
    <property type="match status" value="1"/>
</dbReference>
<proteinExistence type="predicted"/>
<dbReference type="Gene3D" id="3.40.50.150">
    <property type="entry name" value="Vaccinia Virus protein VP39"/>
    <property type="match status" value="1"/>
</dbReference>
<evidence type="ECO:0000259" key="1">
    <source>
        <dbReference type="PROSITE" id="PS50123"/>
    </source>
</evidence>
<dbReference type="InterPro" id="IPR050903">
    <property type="entry name" value="Bact_Chemotaxis_MeTrfase"/>
</dbReference>
<dbReference type="InterPro" id="IPR022641">
    <property type="entry name" value="CheR_N"/>
</dbReference>
<dbReference type="PRINTS" id="PR00996">
    <property type="entry name" value="CHERMTFRASE"/>
</dbReference>
<feature type="domain" description="CheR-type methyltransferase" evidence="1">
    <location>
        <begin position="1"/>
        <end position="274"/>
    </location>
</feature>
<protein>
    <submittedName>
        <fullName evidence="2">Protein-glutamate O-methyltransferase CheR</fullName>
    </submittedName>
</protein>
<reference evidence="2 3" key="1">
    <citation type="submission" date="2018-06" db="EMBL/GenBank/DDBJ databases">
        <title>Spirosoma sp. HMF3257 Genome sequencing and assembly.</title>
        <authorList>
            <person name="Kang H."/>
            <person name="Cha I."/>
            <person name="Kim H."/>
            <person name="Kang J."/>
            <person name="Joh K."/>
        </authorList>
    </citation>
    <scope>NUCLEOTIDE SEQUENCE [LARGE SCALE GENOMIC DNA]</scope>
    <source>
        <strain evidence="2 3">HMF3257</strain>
    </source>
</reference>
<accession>A0A327NN71</accession>
<dbReference type="SMART" id="SM00138">
    <property type="entry name" value="MeTrc"/>
    <property type="match status" value="1"/>
</dbReference>
<organism evidence="2 3">
    <name type="scientific">Spirosoma telluris</name>
    <dbReference type="NCBI Taxonomy" id="2183553"/>
    <lineage>
        <taxon>Bacteria</taxon>
        <taxon>Pseudomonadati</taxon>
        <taxon>Bacteroidota</taxon>
        <taxon>Cytophagia</taxon>
        <taxon>Cytophagales</taxon>
        <taxon>Cytophagaceae</taxon>
        <taxon>Spirosoma</taxon>
    </lineage>
</organism>